<accession>A0A8B4QDW2</accession>
<evidence type="ECO:0000313" key="2">
    <source>
        <dbReference type="EMBL" id="TDR39530.1"/>
    </source>
</evidence>
<dbReference type="EMBL" id="UGNP01000001">
    <property type="protein sequence ID" value="STX10839.1"/>
    <property type="molecule type" value="Genomic_DNA"/>
</dbReference>
<reference evidence="1 3" key="1">
    <citation type="submission" date="2018-06" db="EMBL/GenBank/DDBJ databases">
        <authorList>
            <consortium name="Pathogen Informatics"/>
            <person name="Doyle S."/>
        </authorList>
    </citation>
    <scope>NUCLEOTIDE SEQUENCE [LARGE SCALE GENOMIC DNA]</scope>
    <source>
        <strain evidence="1 3">NCTC10597</strain>
    </source>
</reference>
<name>A0A8B4QDW2_9BACL</name>
<dbReference type="EMBL" id="SNZG01000011">
    <property type="protein sequence ID" value="TDR39530.1"/>
    <property type="molecule type" value="Genomic_DNA"/>
</dbReference>
<gene>
    <name evidence="2" type="ORF">DFR61_11156</name>
    <name evidence="1" type="ORF">NCTC10597_02619</name>
</gene>
<proteinExistence type="predicted"/>
<evidence type="ECO:0000313" key="1">
    <source>
        <dbReference type="EMBL" id="STX10839.1"/>
    </source>
</evidence>
<organism evidence="1 3">
    <name type="scientific">Kurthia zopfii</name>
    <dbReference type="NCBI Taxonomy" id="1650"/>
    <lineage>
        <taxon>Bacteria</taxon>
        <taxon>Bacillati</taxon>
        <taxon>Bacillota</taxon>
        <taxon>Bacilli</taxon>
        <taxon>Bacillales</taxon>
        <taxon>Caryophanaceae</taxon>
        <taxon>Kurthia</taxon>
    </lineage>
</organism>
<dbReference type="AlphaFoldDB" id="A0A8B4QDW2"/>
<dbReference type="OrthoDB" id="2167122at2"/>
<dbReference type="Proteomes" id="UP000254330">
    <property type="component" value="Unassembled WGS sequence"/>
</dbReference>
<comment type="caution">
    <text evidence="1">The sequence shown here is derived from an EMBL/GenBank/DDBJ whole genome shotgun (WGS) entry which is preliminary data.</text>
</comment>
<reference evidence="2 4" key="2">
    <citation type="submission" date="2019-03" db="EMBL/GenBank/DDBJ databases">
        <title>Genomic Encyclopedia of Type Strains, Phase IV (KMG-IV): sequencing the most valuable type-strain genomes for metagenomic binning, comparative biology and taxonomic classification.</title>
        <authorList>
            <person name="Goeker M."/>
        </authorList>
    </citation>
    <scope>NUCLEOTIDE SEQUENCE [LARGE SCALE GENOMIC DNA]</scope>
    <source>
        <strain evidence="2 4">DSM 20580</strain>
    </source>
</reference>
<keyword evidence="4" id="KW-1185">Reference proteome</keyword>
<sequence>MRLMEINTEAINQLVLEKVDEHIQSLKLEEDVYFMDARQLEKYLSLSWPTISKVFLSDPDFPTLRKGKCYMFHKKDVDCYLDRYYEELKYHGRDILKYRRKG</sequence>
<protein>
    <submittedName>
        <fullName evidence="1">Domain of uncharacterized function (DUF771)</fullName>
    </submittedName>
</protein>
<evidence type="ECO:0000313" key="3">
    <source>
        <dbReference type="Proteomes" id="UP000254330"/>
    </source>
</evidence>
<dbReference type="RefSeq" id="WP_109349356.1">
    <property type="nucleotide sequence ID" value="NZ_UGNP01000001.1"/>
</dbReference>
<evidence type="ECO:0000313" key="4">
    <source>
        <dbReference type="Proteomes" id="UP000294641"/>
    </source>
</evidence>
<dbReference type="Proteomes" id="UP000294641">
    <property type="component" value="Unassembled WGS sequence"/>
</dbReference>